<evidence type="ECO:0000313" key="4">
    <source>
        <dbReference type="Proteomes" id="UP000507962"/>
    </source>
</evidence>
<dbReference type="Gene3D" id="1.10.4030.10">
    <property type="entry name" value="Porin chaperone SurA, peptide-binding domain"/>
    <property type="match status" value="1"/>
</dbReference>
<dbReference type="InterPro" id="IPR027304">
    <property type="entry name" value="Trigger_fact/SurA_dom_sf"/>
</dbReference>
<sequence length="227" mass="26142">MIKSTTGQCKKWVWCVLVAVSACLVAGTAAAKKAEVIDRIVAVVNDDVVTLTDLNEELAPYEEKIRQMNYPLEKEMQMRFKLREDLINQLVEKKLTDQLVAKKDIHIGEKEVDRAIERVKSLNQFTDEALRAQLKAQGLDYETYRSEIRNQLLRNRLVSYEVKSKIVITDEDVQEYYVANKKELGNKPLEEALRASITDQLYQDAVGKKFAQWLSDLKKEAHIKVIQ</sequence>
<keyword evidence="4" id="KW-1185">Reference proteome</keyword>
<protein>
    <submittedName>
        <fullName evidence="3">Trigger factor/sura domain</fullName>
    </submittedName>
</protein>
<reference evidence="3 4" key="1">
    <citation type="submission" date="2019-03" db="EMBL/GenBank/DDBJ databases">
        <authorList>
            <person name="Nijsse B."/>
        </authorList>
    </citation>
    <scope>NUCLEOTIDE SEQUENCE [LARGE SCALE GENOMIC DNA]</scope>
    <source>
        <strain evidence="3">Desulfoluna butyratoxydans MSL71</strain>
    </source>
</reference>
<dbReference type="InterPro" id="IPR050280">
    <property type="entry name" value="OMP_Chaperone_SurA"/>
</dbReference>
<dbReference type="Pfam" id="PF13624">
    <property type="entry name" value="SurA_N_3"/>
    <property type="match status" value="1"/>
</dbReference>
<accession>A0A4U8YSB0</accession>
<evidence type="ECO:0000256" key="1">
    <source>
        <dbReference type="ARBA" id="ARBA00022729"/>
    </source>
</evidence>
<dbReference type="PANTHER" id="PTHR47637">
    <property type="entry name" value="CHAPERONE SURA"/>
    <property type="match status" value="1"/>
</dbReference>
<gene>
    <name evidence="3" type="ORF">MSL71_43140</name>
</gene>
<dbReference type="PANTHER" id="PTHR47637:SF1">
    <property type="entry name" value="CHAPERONE SURA"/>
    <property type="match status" value="1"/>
</dbReference>
<evidence type="ECO:0000313" key="3">
    <source>
        <dbReference type="EMBL" id="VFQ46644.1"/>
    </source>
</evidence>
<dbReference type="SUPFAM" id="SSF109998">
    <property type="entry name" value="Triger factor/SurA peptide-binding domain-like"/>
    <property type="match status" value="1"/>
</dbReference>
<organism evidence="3 4">
    <name type="scientific">Desulfoluna butyratoxydans</name>
    <dbReference type="NCBI Taxonomy" id="231438"/>
    <lineage>
        <taxon>Bacteria</taxon>
        <taxon>Pseudomonadati</taxon>
        <taxon>Thermodesulfobacteriota</taxon>
        <taxon>Desulfobacteria</taxon>
        <taxon>Desulfobacterales</taxon>
        <taxon>Desulfolunaceae</taxon>
        <taxon>Desulfoluna</taxon>
    </lineage>
</organism>
<proteinExistence type="predicted"/>
<feature type="signal peptide" evidence="2">
    <location>
        <begin position="1"/>
        <end position="31"/>
    </location>
</feature>
<name>A0A4U8YSB0_9BACT</name>
<evidence type="ECO:0000256" key="2">
    <source>
        <dbReference type="SAM" id="SignalP"/>
    </source>
</evidence>
<dbReference type="AlphaFoldDB" id="A0A4U8YSB0"/>
<feature type="chain" id="PRO_5020966492" evidence="2">
    <location>
        <begin position="32"/>
        <end position="227"/>
    </location>
</feature>
<dbReference type="PROSITE" id="PS51257">
    <property type="entry name" value="PROKAR_LIPOPROTEIN"/>
    <property type="match status" value="1"/>
</dbReference>
<dbReference type="EMBL" id="CAADHO010000010">
    <property type="protein sequence ID" value="VFQ46644.1"/>
    <property type="molecule type" value="Genomic_DNA"/>
</dbReference>
<keyword evidence="1 2" id="KW-0732">Signal</keyword>
<dbReference type="RefSeq" id="WP_180144804.1">
    <property type="nucleotide sequence ID" value="NZ_CAADHO010000010.1"/>
</dbReference>
<dbReference type="Proteomes" id="UP000507962">
    <property type="component" value="Unassembled WGS sequence"/>
</dbReference>